<dbReference type="RefSeq" id="WP_096342799.1">
    <property type="nucleotide sequence ID" value="NZ_NWMW01000001.1"/>
</dbReference>
<gene>
    <name evidence="1" type="ORF">COC42_09065</name>
</gene>
<evidence type="ECO:0000313" key="2">
    <source>
        <dbReference type="Proteomes" id="UP000218366"/>
    </source>
</evidence>
<evidence type="ECO:0000313" key="1">
    <source>
        <dbReference type="EMBL" id="PCD04404.1"/>
    </source>
</evidence>
<name>A0A2A4B9V0_9SPHN</name>
<dbReference type="OrthoDB" id="7470556at2"/>
<keyword evidence="2" id="KW-1185">Reference proteome</keyword>
<dbReference type="EMBL" id="NWMW01000001">
    <property type="protein sequence ID" value="PCD04404.1"/>
    <property type="molecule type" value="Genomic_DNA"/>
</dbReference>
<sequence length="133" mass="14868">MYRYCFDKPANLLDIEWRGLFDAASIAAYDAALRADFAAHGFEAGYRVVIDMAATGVQPQEALLQFRTTFADFPRASRIAVVTRSALHRLQIQRELPFRIVRIVSTREAALAWAVDAIEPDQPALSSLPRLST</sequence>
<organism evidence="1 2">
    <name type="scientific">Sphingomonas spermidinifaciens</name>
    <dbReference type="NCBI Taxonomy" id="1141889"/>
    <lineage>
        <taxon>Bacteria</taxon>
        <taxon>Pseudomonadati</taxon>
        <taxon>Pseudomonadota</taxon>
        <taxon>Alphaproteobacteria</taxon>
        <taxon>Sphingomonadales</taxon>
        <taxon>Sphingomonadaceae</taxon>
        <taxon>Sphingomonas</taxon>
    </lineage>
</organism>
<comment type="caution">
    <text evidence="1">The sequence shown here is derived from an EMBL/GenBank/DDBJ whole genome shotgun (WGS) entry which is preliminary data.</text>
</comment>
<dbReference type="AlphaFoldDB" id="A0A2A4B9V0"/>
<dbReference type="Proteomes" id="UP000218366">
    <property type="component" value="Unassembled WGS sequence"/>
</dbReference>
<reference evidence="1 2" key="1">
    <citation type="submission" date="2017-09" db="EMBL/GenBank/DDBJ databases">
        <title>Sphingomonas spermidinifaciens 9NM-10, whole genome shotgun sequence.</title>
        <authorList>
            <person name="Feng G."/>
            <person name="Zhu H."/>
        </authorList>
    </citation>
    <scope>NUCLEOTIDE SEQUENCE [LARGE SCALE GENOMIC DNA]</scope>
    <source>
        <strain evidence="1 2">9NM-10</strain>
    </source>
</reference>
<proteinExistence type="predicted"/>
<accession>A0A2A4B9V0</accession>
<evidence type="ECO:0008006" key="3">
    <source>
        <dbReference type="Google" id="ProtNLM"/>
    </source>
</evidence>
<protein>
    <recommendedName>
        <fullName evidence="3">STAS/SEC14 domain-containing protein</fullName>
    </recommendedName>
</protein>